<keyword evidence="1" id="KW-0328">Glycosyltransferase</keyword>
<evidence type="ECO:0000313" key="6">
    <source>
        <dbReference type="Proteomes" id="UP001499988"/>
    </source>
</evidence>
<accession>A0ABP9FDX0</accession>
<comment type="caution">
    <text evidence="5">The sequence shown here is derived from an EMBL/GenBank/DDBJ whole genome shotgun (WGS) entry which is preliminary data.</text>
</comment>
<evidence type="ECO:0000259" key="3">
    <source>
        <dbReference type="Pfam" id="PF06165"/>
    </source>
</evidence>
<keyword evidence="6" id="KW-1185">Reference proteome</keyword>
<dbReference type="InterPro" id="IPR010383">
    <property type="entry name" value="Glyco_hydrolase_94_b-supersand"/>
</dbReference>
<dbReference type="Gene3D" id="1.20.890.20">
    <property type="entry name" value="mpn423 like domain"/>
    <property type="match status" value="1"/>
</dbReference>
<dbReference type="InterPro" id="IPR008928">
    <property type="entry name" value="6-hairpin_glycosidase_sf"/>
</dbReference>
<dbReference type="SUPFAM" id="SSF74650">
    <property type="entry name" value="Galactose mutarotase-like"/>
    <property type="match status" value="1"/>
</dbReference>
<feature type="domain" description="Glycosyl hydrolase 94 supersandwich" evidence="3">
    <location>
        <begin position="23"/>
        <end position="280"/>
    </location>
</feature>
<dbReference type="InterPro" id="IPR052047">
    <property type="entry name" value="GH94_Enzymes"/>
</dbReference>
<name>A0ABP9FDX0_9GAMM</name>
<dbReference type="PANTHER" id="PTHR37469">
    <property type="entry name" value="CELLOBIONIC ACID PHOSPHORYLASE-RELATED"/>
    <property type="match status" value="1"/>
</dbReference>
<evidence type="ECO:0000313" key="5">
    <source>
        <dbReference type="EMBL" id="GAA4899433.1"/>
    </source>
</evidence>
<gene>
    <name evidence="5" type="ORF">GCM10023333_36330</name>
</gene>
<dbReference type="Gene3D" id="2.60.420.10">
    <property type="entry name" value="Maltose phosphorylase, domain 3"/>
    <property type="match status" value="1"/>
</dbReference>
<dbReference type="InterPro" id="IPR037018">
    <property type="entry name" value="GH65_N"/>
</dbReference>
<evidence type="ECO:0000259" key="4">
    <source>
        <dbReference type="Pfam" id="PF17167"/>
    </source>
</evidence>
<dbReference type="Pfam" id="PF17167">
    <property type="entry name" value="Glyco_hydro_94"/>
    <property type="match status" value="1"/>
</dbReference>
<dbReference type="Gene3D" id="2.70.98.40">
    <property type="entry name" value="Glycoside hydrolase, family 65, N-terminal domain"/>
    <property type="match status" value="1"/>
</dbReference>
<organism evidence="5 6">
    <name type="scientific">Ferrimonas pelagia</name>
    <dbReference type="NCBI Taxonomy" id="1177826"/>
    <lineage>
        <taxon>Bacteria</taxon>
        <taxon>Pseudomonadati</taxon>
        <taxon>Pseudomonadota</taxon>
        <taxon>Gammaproteobacteria</taxon>
        <taxon>Alteromonadales</taxon>
        <taxon>Ferrimonadaceae</taxon>
        <taxon>Ferrimonas</taxon>
    </lineage>
</organism>
<keyword evidence="2 5" id="KW-0808">Transferase</keyword>
<reference evidence="6" key="1">
    <citation type="journal article" date="2019" name="Int. J. Syst. Evol. Microbiol.">
        <title>The Global Catalogue of Microorganisms (GCM) 10K type strain sequencing project: providing services to taxonomists for standard genome sequencing and annotation.</title>
        <authorList>
            <consortium name="The Broad Institute Genomics Platform"/>
            <consortium name="The Broad Institute Genome Sequencing Center for Infectious Disease"/>
            <person name="Wu L."/>
            <person name="Ma J."/>
        </authorList>
    </citation>
    <scope>NUCLEOTIDE SEQUENCE [LARGE SCALE GENOMIC DNA]</scope>
    <source>
        <strain evidence="6">JCM 18401</strain>
    </source>
</reference>
<sequence length="835" mass="93496">MNNIMNKLKGSPRRYGAFDDHAQEYVITTPHTPAPWINYLGNNGFYGLFSHTGGGYSFWQDAKLRRLTRYRYNNIPADSGGRYFYLKQGHTIWSPGYRPANTELDSFECRHGTGYSKINSRLGAIRSELLSFVPLDTRAEVHRLRLSNEGEQPQSMQLFSFVEWCLWNADEDASNFQRNLSVGEVTVDGSLLVHHSEYRERRDHYAFFSVNQAISGFDTDRDAFLGPQGTLACPDVVCRGQSRNSVADGWSPIASHQLDIELAPGESRDLIFVLGYIEVAAADKWADNPPSASRQSTSAAVPYLAPAHALAHRFADNDAVERHVNALKHYWQQQLQGFHVASPEPLLDRMVNIWNPYQNMVTFNLSRSASYFESGIGRGMGFRDSNQDLIGVVHLEPTRARQRILDLAATQKRDGSAYHQYQPLTKQGNSDIGGNFNDDPMWLVFAVSGYVRETGDLSILAAPVAFDDQPDGDAALFDHLSASFQHVLNKLGPHQLPLIGRADWNDCLNLNCFSDDPDQSFQITENRQGDVAESVMIAGQFVLFGREYQTLCEQTGRTQAAAAAADAIAGMVRAVETHGWDGDWFLRAYDALGRPVGSRSNQEGQIFIESQGFCVMADIGLHNGKARSALDAVADRLATAHGIVVQQPAYSRYYPEYGEISSYPPGYKENAGIFCHANPWIMIAETRLGRGTKAFDYYTRIAPAYREQNDQQLHRQEPYIYAQMIAGKDAKRHGEAKNSWLTGTASWNYYAVTQFILGIRPELDGLRIDPCIPASWAGFSVIRRFRDATYHIEISNPDGLEQGVRRICVDGQWREGNLIPVLSGEVQVKIIMQAL</sequence>
<dbReference type="SUPFAM" id="SSF48208">
    <property type="entry name" value="Six-hairpin glycosidases"/>
    <property type="match status" value="1"/>
</dbReference>
<dbReference type="Proteomes" id="UP001499988">
    <property type="component" value="Unassembled WGS sequence"/>
</dbReference>
<dbReference type="Gene3D" id="1.50.10.10">
    <property type="match status" value="1"/>
</dbReference>
<evidence type="ECO:0000256" key="2">
    <source>
        <dbReference type="ARBA" id="ARBA00022679"/>
    </source>
</evidence>
<dbReference type="InterPro" id="IPR011013">
    <property type="entry name" value="Gal_mutarotase_sf_dom"/>
</dbReference>
<evidence type="ECO:0000256" key="1">
    <source>
        <dbReference type="ARBA" id="ARBA00022676"/>
    </source>
</evidence>
<dbReference type="InterPro" id="IPR033432">
    <property type="entry name" value="GH94_catalytic"/>
</dbReference>
<dbReference type="SMART" id="SM01068">
    <property type="entry name" value="CBM_X"/>
    <property type="match status" value="1"/>
</dbReference>
<feature type="domain" description="Glycosyl hydrolase 94 catalytic" evidence="4">
    <location>
        <begin position="330"/>
        <end position="758"/>
    </location>
</feature>
<dbReference type="Pfam" id="PF06165">
    <property type="entry name" value="GH94_b-supersand"/>
    <property type="match status" value="1"/>
</dbReference>
<dbReference type="EMBL" id="BAABJZ010000101">
    <property type="protein sequence ID" value="GAA4899433.1"/>
    <property type="molecule type" value="Genomic_DNA"/>
</dbReference>
<dbReference type="PANTHER" id="PTHR37469:SF2">
    <property type="entry name" value="CELLOBIONIC ACID PHOSPHORYLASE"/>
    <property type="match status" value="1"/>
</dbReference>
<dbReference type="InterPro" id="IPR012341">
    <property type="entry name" value="6hp_glycosidase-like_sf"/>
</dbReference>
<proteinExistence type="predicted"/>
<protein>
    <submittedName>
        <fullName evidence="5">Glycosyl transferase</fullName>
    </submittedName>
</protein>
<dbReference type="GO" id="GO:0016740">
    <property type="term" value="F:transferase activity"/>
    <property type="evidence" value="ECO:0007669"/>
    <property type="project" value="UniProtKB-KW"/>
</dbReference>